<evidence type="ECO:0000256" key="1">
    <source>
        <dbReference type="SAM" id="Phobius"/>
    </source>
</evidence>
<keyword evidence="1" id="KW-1133">Transmembrane helix</keyword>
<keyword evidence="1" id="KW-0812">Transmembrane</keyword>
<gene>
    <name evidence="3" type="ORF">ACS04_23445</name>
</gene>
<feature type="transmembrane region" description="Helical" evidence="1">
    <location>
        <begin position="102"/>
        <end position="119"/>
    </location>
</feature>
<keyword evidence="1" id="KW-0472">Membrane</keyword>
<dbReference type="STRING" id="66430.ACS04_23445"/>
<sequence>MNATLLAVLLCLASAVAYAAAAVAQERLARAAVARSAGALLGNGAWWWSAGLNAGAALLHAAALRYGPLTLVQPLGALTLVAAVPLGAHGAGRRVAATEWRGTLATVVGLGLLLLPASGPAPDDTLTLAEALAVSGATLAVITLLTVRRDVRSGLRHATASGLASAVASALTQTVAVAGGRGGALLSVRVVAVAVLVVVFAVGGMLLSQRAYRGGLGAPLAVVNLANPLAAAAIGMILLGERLQGGAVGLLLAVAGALAAARGVLLLTRTAPGTAPAPAPAASAPVPVPVSAPAPVRAVAPASASAAAAAPVPVPAVPVPAGRVPV</sequence>
<feature type="transmembrane region" description="Helical" evidence="1">
    <location>
        <begin position="186"/>
        <end position="208"/>
    </location>
</feature>
<keyword evidence="4" id="KW-1185">Reference proteome</keyword>
<protein>
    <submittedName>
        <fullName evidence="3">Membrane protein</fullName>
    </submittedName>
</protein>
<feature type="chain" id="PRO_5039316651" evidence="2">
    <location>
        <begin position="20"/>
        <end position="326"/>
    </location>
</feature>
<proteinExistence type="predicted"/>
<dbReference type="PANTHER" id="PTHR40761:SF1">
    <property type="entry name" value="CONSERVED INTEGRAL MEMBRANE ALANINE VALINE AND LEUCINE RICH PROTEIN-RELATED"/>
    <property type="match status" value="1"/>
</dbReference>
<evidence type="ECO:0000313" key="3">
    <source>
        <dbReference type="EMBL" id="KMO95472.1"/>
    </source>
</evidence>
<evidence type="ECO:0000256" key="2">
    <source>
        <dbReference type="SAM" id="SignalP"/>
    </source>
</evidence>
<feature type="transmembrane region" description="Helical" evidence="1">
    <location>
        <begin position="220"/>
        <end position="240"/>
    </location>
</feature>
<evidence type="ECO:0000313" key="4">
    <source>
        <dbReference type="Proteomes" id="UP000035932"/>
    </source>
</evidence>
<reference evidence="3 4" key="1">
    <citation type="submission" date="2015-06" db="EMBL/GenBank/DDBJ databases">
        <title>Recapitulation of the evolution of biosynthetic gene clusters reveals hidden chemical diversity on bacterial genomes.</title>
        <authorList>
            <person name="Cruz-Morales P."/>
            <person name="Martinez-Guerrero C."/>
            <person name="Morales-Escalante M.A."/>
            <person name="Yanez-Guerra L.A."/>
            <person name="Kopp J.F."/>
            <person name="Feldmann J."/>
            <person name="Ramos-Aboites H.E."/>
            <person name="Barona-Gomez F."/>
        </authorList>
    </citation>
    <scope>NUCLEOTIDE SEQUENCE [LARGE SCALE GENOMIC DNA]</scope>
    <source>
        <strain evidence="3 4">ATCC 31245</strain>
    </source>
</reference>
<dbReference type="PATRIC" id="fig|66430.4.peg.163"/>
<organism evidence="3 4">
    <name type="scientific">Streptomyces roseus</name>
    <dbReference type="NCBI Taxonomy" id="66430"/>
    <lineage>
        <taxon>Bacteria</taxon>
        <taxon>Bacillati</taxon>
        <taxon>Actinomycetota</taxon>
        <taxon>Actinomycetes</taxon>
        <taxon>Kitasatosporales</taxon>
        <taxon>Streptomycetaceae</taxon>
        <taxon>Streptomyces</taxon>
    </lineage>
</organism>
<feature type="transmembrane region" description="Helical" evidence="1">
    <location>
        <begin position="125"/>
        <end position="147"/>
    </location>
</feature>
<keyword evidence="2" id="KW-0732">Signal</keyword>
<dbReference type="EMBL" id="LFML01000100">
    <property type="protein sequence ID" value="KMO95472.1"/>
    <property type="molecule type" value="Genomic_DNA"/>
</dbReference>
<feature type="transmembrane region" description="Helical" evidence="1">
    <location>
        <begin position="159"/>
        <end position="180"/>
    </location>
</feature>
<dbReference type="OrthoDB" id="3575354at2"/>
<name>A0A0J6XMJ8_9ACTN</name>
<feature type="transmembrane region" description="Helical" evidence="1">
    <location>
        <begin position="45"/>
        <end position="64"/>
    </location>
</feature>
<dbReference type="PANTHER" id="PTHR40761">
    <property type="entry name" value="CONSERVED INTEGRAL MEMBRANE ALANINE VALINE AND LEUCINE RICH PROTEIN-RELATED"/>
    <property type="match status" value="1"/>
</dbReference>
<accession>A0A0J6XMJ8</accession>
<feature type="signal peptide" evidence="2">
    <location>
        <begin position="1"/>
        <end position="19"/>
    </location>
</feature>
<dbReference type="AlphaFoldDB" id="A0A0J6XMJ8"/>
<dbReference type="Proteomes" id="UP000035932">
    <property type="component" value="Unassembled WGS sequence"/>
</dbReference>
<comment type="caution">
    <text evidence="3">The sequence shown here is derived from an EMBL/GenBank/DDBJ whole genome shotgun (WGS) entry which is preliminary data.</text>
</comment>
<feature type="transmembrane region" description="Helical" evidence="1">
    <location>
        <begin position="246"/>
        <end position="267"/>
    </location>
</feature>
<dbReference type="RefSeq" id="WP_048478696.1">
    <property type="nucleotide sequence ID" value="NZ_JBIRUD010000001.1"/>
</dbReference>